<organism evidence="1 2">
    <name type="scientific">Pseudohoeflea coraliihabitans</name>
    <dbReference type="NCBI Taxonomy" id="2860393"/>
    <lineage>
        <taxon>Bacteria</taxon>
        <taxon>Pseudomonadati</taxon>
        <taxon>Pseudomonadota</taxon>
        <taxon>Alphaproteobacteria</taxon>
        <taxon>Hyphomicrobiales</taxon>
        <taxon>Rhizobiaceae</taxon>
        <taxon>Pseudohoeflea</taxon>
    </lineage>
</organism>
<sequence>MATTSTSASTLPDYLKDPLKNAVGSAEDFLNSEDNYVYGSKPGESLYTGLTDQQNKAIGNADWLADQDMDQMFNLGEAEGLWRDYAGAGPATISGDFSGGQIDPLGRIVDEDGFLGSISSYMNPYLEQVLAPQMRVLNEQKERDRRTLGASAAMSGSFGDARHGISESMMRDDANRAAMEIAGATHADAWNQAMGLRSNDMGQEFQRLGTNLQSQNAGQDRALTTAINNQRAEQVANDAKGTAASALEGIGDSRFNLFSDINDALFNAGSILQQDKEGQRQAVEDFQKAISEKRYTDALRLIGVVQGVPHETKTTSTSESKSNSSGWGLAGSVLAGLFG</sequence>
<keyword evidence="2" id="KW-1185">Reference proteome</keyword>
<gene>
    <name evidence="1" type="ORF">KY465_18075</name>
</gene>
<dbReference type="EMBL" id="JAHWQX010000006">
    <property type="protein sequence ID" value="MBW3099193.1"/>
    <property type="molecule type" value="Genomic_DNA"/>
</dbReference>
<evidence type="ECO:0000313" key="1">
    <source>
        <dbReference type="EMBL" id="MBW3099193.1"/>
    </source>
</evidence>
<accession>A0ABS6WTB1</accession>
<proteinExistence type="predicted"/>
<reference evidence="1" key="1">
    <citation type="submission" date="2021-07" db="EMBL/GenBank/DDBJ databases">
        <title>Pseudohoeflea marina sp. nov. a polyhydroxyalcanoate-producing bacterium.</title>
        <authorList>
            <person name="Zheng W."/>
            <person name="Yu S."/>
            <person name="Huang Y."/>
        </authorList>
    </citation>
    <scope>NUCLEOTIDE SEQUENCE</scope>
    <source>
        <strain evidence="1">DP4N28-3</strain>
    </source>
</reference>
<comment type="caution">
    <text evidence="1">The sequence shown here is derived from an EMBL/GenBank/DDBJ whole genome shotgun (WGS) entry which is preliminary data.</text>
</comment>
<evidence type="ECO:0000313" key="2">
    <source>
        <dbReference type="Proteomes" id="UP001430804"/>
    </source>
</evidence>
<protein>
    <submittedName>
        <fullName evidence="1">Uncharacterized protein</fullName>
    </submittedName>
</protein>
<dbReference type="Proteomes" id="UP001430804">
    <property type="component" value="Unassembled WGS sequence"/>
</dbReference>
<dbReference type="RefSeq" id="WP_219203525.1">
    <property type="nucleotide sequence ID" value="NZ_JAHWQX010000006.1"/>
</dbReference>
<name>A0ABS6WTB1_9HYPH</name>